<dbReference type="Proteomes" id="UP000729402">
    <property type="component" value="Unassembled WGS sequence"/>
</dbReference>
<reference evidence="1" key="1">
    <citation type="journal article" date="2021" name="bioRxiv">
        <title>Whole Genome Assembly and Annotation of Northern Wild Rice, Zizania palustris L., Supports a Whole Genome Duplication in the Zizania Genus.</title>
        <authorList>
            <person name="Haas M."/>
            <person name="Kono T."/>
            <person name="Macchietto M."/>
            <person name="Millas R."/>
            <person name="McGilp L."/>
            <person name="Shao M."/>
            <person name="Duquette J."/>
            <person name="Hirsch C.N."/>
            <person name="Kimball J."/>
        </authorList>
    </citation>
    <scope>NUCLEOTIDE SEQUENCE</scope>
    <source>
        <tissue evidence="1">Fresh leaf tissue</tissue>
    </source>
</reference>
<protein>
    <submittedName>
        <fullName evidence="1">Uncharacterized protein</fullName>
    </submittedName>
</protein>
<gene>
    <name evidence="1" type="ORF">GUJ93_ZPchr0014g47484</name>
</gene>
<dbReference type="EMBL" id="JAAALK010000086">
    <property type="protein sequence ID" value="KAG8082177.1"/>
    <property type="molecule type" value="Genomic_DNA"/>
</dbReference>
<keyword evidence="2" id="KW-1185">Reference proteome</keyword>
<sequence>MRVVRQGRAPAVGEGKGEVRVGCGAVRRRRAKSEARSPSKLHGCWRDPSVCERLRSRADNVERVVQTACKRRWRMKVAGDALATGGRVETEAAQAAWVRRKKENN</sequence>
<evidence type="ECO:0000313" key="2">
    <source>
        <dbReference type="Proteomes" id="UP000729402"/>
    </source>
</evidence>
<dbReference type="AlphaFoldDB" id="A0A8J5TB71"/>
<name>A0A8J5TB71_ZIZPA</name>
<organism evidence="1 2">
    <name type="scientific">Zizania palustris</name>
    <name type="common">Northern wild rice</name>
    <dbReference type="NCBI Taxonomy" id="103762"/>
    <lineage>
        <taxon>Eukaryota</taxon>
        <taxon>Viridiplantae</taxon>
        <taxon>Streptophyta</taxon>
        <taxon>Embryophyta</taxon>
        <taxon>Tracheophyta</taxon>
        <taxon>Spermatophyta</taxon>
        <taxon>Magnoliopsida</taxon>
        <taxon>Liliopsida</taxon>
        <taxon>Poales</taxon>
        <taxon>Poaceae</taxon>
        <taxon>BOP clade</taxon>
        <taxon>Oryzoideae</taxon>
        <taxon>Oryzeae</taxon>
        <taxon>Zizaniinae</taxon>
        <taxon>Zizania</taxon>
    </lineage>
</organism>
<evidence type="ECO:0000313" key="1">
    <source>
        <dbReference type="EMBL" id="KAG8082177.1"/>
    </source>
</evidence>
<proteinExistence type="predicted"/>
<accession>A0A8J5TB71</accession>
<reference evidence="1" key="2">
    <citation type="submission" date="2021-02" db="EMBL/GenBank/DDBJ databases">
        <authorList>
            <person name="Kimball J.A."/>
            <person name="Haas M.W."/>
            <person name="Macchietto M."/>
            <person name="Kono T."/>
            <person name="Duquette J."/>
            <person name="Shao M."/>
        </authorList>
    </citation>
    <scope>NUCLEOTIDE SEQUENCE</scope>
    <source>
        <tissue evidence="1">Fresh leaf tissue</tissue>
    </source>
</reference>
<comment type="caution">
    <text evidence="1">The sequence shown here is derived from an EMBL/GenBank/DDBJ whole genome shotgun (WGS) entry which is preliminary data.</text>
</comment>